<dbReference type="PANTHER" id="PTHR33797:SF2">
    <property type="entry name" value="ORGANIC HYDROPEROXIDE RESISTANCE PROTEIN-LIKE"/>
    <property type="match status" value="1"/>
</dbReference>
<evidence type="ECO:0000313" key="3">
    <source>
        <dbReference type="Proteomes" id="UP000220914"/>
    </source>
</evidence>
<dbReference type="OrthoDB" id="9797508at2"/>
<dbReference type="InterPro" id="IPR003718">
    <property type="entry name" value="OsmC/Ohr_fam"/>
</dbReference>
<dbReference type="Gene3D" id="2.20.25.10">
    <property type="match status" value="1"/>
</dbReference>
<reference evidence="2 3" key="1">
    <citation type="submission" date="2017-10" db="EMBL/GenBank/DDBJ databases">
        <title>The new phylogeny of genus Mycobacterium.</title>
        <authorList>
            <person name="Tortoli E."/>
            <person name="Trovato A."/>
            <person name="Cirillo D.M."/>
        </authorList>
    </citation>
    <scope>NUCLEOTIDE SEQUENCE [LARGE SCALE GENOMIC DNA]</scope>
    <source>
        <strain evidence="2 3">CCUG37673</strain>
    </source>
</reference>
<dbReference type="InterPro" id="IPR015946">
    <property type="entry name" value="KH_dom-like_a/b"/>
</dbReference>
<proteinExistence type="inferred from homology"/>
<dbReference type="GO" id="GO:0006979">
    <property type="term" value="P:response to oxidative stress"/>
    <property type="evidence" value="ECO:0007669"/>
    <property type="project" value="InterPro"/>
</dbReference>
<dbReference type="InterPro" id="IPR036102">
    <property type="entry name" value="OsmC/Ohrsf"/>
</dbReference>
<evidence type="ECO:0000313" key="2">
    <source>
        <dbReference type="EMBL" id="PEG41674.1"/>
    </source>
</evidence>
<dbReference type="Gene3D" id="3.30.300.20">
    <property type="match status" value="1"/>
</dbReference>
<accession>A0A2A7NCL1</accession>
<dbReference type="AlphaFoldDB" id="A0A2A7NCL1"/>
<keyword evidence="3" id="KW-1185">Reference proteome</keyword>
<name>A0A2A7NCL1_MYCAG</name>
<dbReference type="InterPro" id="IPR019953">
    <property type="entry name" value="OHR"/>
</dbReference>
<dbReference type="PANTHER" id="PTHR33797">
    <property type="entry name" value="ORGANIC HYDROPEROXIDE RESISTANCE PROTEIN-LIKE"/>
    <property type="match status" value="1"/>
</dbReference>
<dbReference type="SUPFAM" id="SSF82784">
    <property type="entry name" value="OsmC-like"/>
    <property type="match status" value="1"/>
</dbReference>
<dbReference type="Pfam" id="PF02566">
    <property type="entry name" value="OsmC"/>
    <property type="match status" value="1"/>
</dbReference>
<gene>
    <name evidence="2" type="ORF">CQY20_04265</name>
</gene>
<protein>
    <submittedName>
        <fullName evidence="2">Organic hydroperoxide resistance protein</fullName>
    </submittedName>
</protein>
<dbReference type="NCBIfam" id="TIGR03561">
    <property type="entry name" value="organ_hyd_perox"/>
    <property type="match status" value="1"/>
</dbReference>
<comment type="caution">
    <text evidence="2">The sequence shown here is derived from an EMBL/GenBank/DDBJ whole genome shotgun (WGS) entry which is preliminary data.</text>
</comment>
<dbReference type="Proteomes" id="UP000220914">
    <property type="component" value="Unassembled WGS sequence"/>
</dbReference>
<evidence type="ECO:0000256" key="1">
    <source>
        <dbReference type="ARBA" id="ARBA00007378"/>
    </source>
</evidence>
<dbReference type="EMBL" id="PDCP01000005">
    <property type="protein sequence ID" value="PEG41674.1"/>
    <property type="molecule type" value="Genomic_DNA"/>
</dbReference>
<organism evidence="2 3">
    <name type="scientific">Mycolicibacterium agri</name>
    <name type="common">Mycobacterium agri</name>
    <dbReference type="NCBI Taxonomy" id="36811"/>
    <lineage>
        <taxon>Bacteria</taxon>
        <taxon>Bacillati</taxon>
        <taxon>Actinomycetota</taxon>
        <taxon>Actinomycetes</taxon>
        <taxon>Mycobacteriales</taxon>
        <taxon>Mycobacteriaceae</taxon>
        <taxon>Mycolicibacterium</taxon>
    </lineage>
</organism>
<sequence>MFGDGAPRDQSPSPWKGPPLTVEVTYTAESTASGGGRTGHVRSVDGTLDFETAPPSAGTGGVNPELLFSAGYAACFLGALRKAARVSGVDLSDDTVVTAKIGFGKHSEGGFGLTATLVGHMPGLDPVVAEDLMAKAHQNCPYSKATRGNIDLELQSVTSGLHV</sequence>
<comment type="similarity">
    <text evidence="1">Belongs to the OsmC/Ohr family.</text>
</comment>